<evidence type="ECO:0000313" key="2">
    <source>
        <dbReference type="Proteomes" id="UP000238157"/>
    </source>
</evidence>
<proteinExistence type="predicted"/>
<accession>A0A2T0WPW3</accession>
<keyword evidence="2" id="KW-1185">Reference proteome</keyword>
<dbReference type="AlphaFoldDB" id="A0A2T0WPW3"/>
<reference evidence="1 2" key="1">
    <citation type="submission" date="2018-03" db="EMBL/GenBank/DDBJ databases">
        <title>Genomic Encyclopedia of Archaeal and Bacterial Type Strains, Phase II (KMG-II): from individual species to whole genera.</title>
        <authorList>
            <person name="Goeker M."/>
        </authorList>
    </citation>
    <scope>NUCLEOTIDE SEQUENCE [LARGE SCALE GENOMIC DNA]</scope>
    <source>
        <strain evidence="1 2">DSM 27929</strain>
    </source>
</reference>
<gene>
    <name evidence="1" type="ORF">CLW00_104215</name>
</gene>
<name>A0A2T0WPW3_9BACT</name>
<comment type="caution">
    <text evidence="1">The sequence shown here is derived from an EMBL/GenBank/DDBJ whole genome shotgun (WGS) entry which is preliminary data.</text>
</comment>
<protein>
    <recommendedName>
        <fullName evidence="3">Outer membrane efflux protein</fullName>
    </recommendedName>
</protein>
<sequence length="365" mass="41080">MFMFTNFKQFSIEAFIIFMFVPLLFFACSSQDLEFIQPYQFINKDFESIAELPPLEEEEPVIQEPERSEVTNSNAIEPILPNLSSATSEDDIDETAKEFLANVSDFVVDLDDETEELLTGEARNLNSTAVDQLLGEGVELNNSILQIAILAAESSPVSSLFPSLILPQLPDLLINPSGRLTGEDEFGFDLDLEFVRVSTLVGSCAVAANQAYDEALGQLNNQRAIRIETANQNLNRRVAEAEARLLSRDQAALDEYRASLTTLRENINNNIDAANNLQTFSPELADNLRYYTLLYSYYYKYIIDLNYDFYLEYHERLRDNEVAIAGILLQQSLQNINNSFNTAKSNLDNVLQTSLNNCHNQGSGN</sequence>
<dbReference type="Proteomes" id="UP000238157">
    <property type="component" value="Unassembled WGS sequence"/>
</dbReference>
<evidence type="ECO:0008006" key="3">
    <source>
        <dbReference type="Google" id="ProtNLM"/>
    </source>
</evidence>
<evidence type="ECO:0000313" key="1">
    <source>
        <dbReference type="EMBL" id="PRY88564.1"/>
    </source>
</evidence>
<dbReference type="EMBL" id="PVTR01000004">
    <property type="protein sequence ID" value="PRY88564.1"/>
    <property type="molecule type" value="Genomic_DNA"/>
</dbReference>
<organism evidence="1 2">
    <name type="scientific">Mongoliibacter ruber</name>
    <dbReference type="NCBI Taxonomy" id="1750599"/>
    <lineage>
        <taxon>Bacteria</taxon>
        <taxon>Pseudomonadati</taxon>
        <taxon>Bacteroidota</taxon>
        <taxon>Cytophagia</taxon>
        <taxon>Cytophagales</taxon>
        <taxon>Cyclobacteriaceae</taxon>
        <taxon>Mongoliibacter</taxon>
    </lineage>
</organism>